<dbReference type="FunFam" id="3.40.50.300:FF:000365">
    <property type="entry name" value="Ribosome biogenesis ATPase RIX7"/>
    <property type="match status" value="1"/>
</dbReference>
<keyword evidence="3 5" id="KW-0547">Nucleotide-binding</keyword>
<dbReference type="InterPro" id="IPR027417">
    <property type="entry name" value="P-loop_NTPase"/>
</dbReference>
<dbReference type="eggNOG" id="KOG0730">
    <property type="taxonomic scope" value="Eukaryota"/>
</dbReference>
<dbReference type="PANTHER" id="PTHR23077">
    <property type="entry name" value="AAA-FAMILY ATPASE"/>
    <property type="match status" value="1"/>
</dbReference>
<dbReference type="GO" id="GO:0005524">
    <property type="term" value="F:ATP binding"/>
    <property type="evidence" value="ECO:0007669"/>
    <property type="project" value="UniProtKB-KW"/>
</dbReference>
<dbReference type="CDD" id="cd19511">
    <property type="entry name" value="RecA-like_CDC48_r2-like"/>
    <property type="match status" value="1"/>
</dbReference>
<reference evidence="7 8" key="1">
    <citation type="journal article" date="2008" name="Nature">
        <title>The genome of the choanoflagellate Monosiga brevicollis and the origin of metazoans.</title>
        <authorList>
            <consortium name="JGI Sequencing"/>
            <person name="King N."/>
            <person name="Westbrook M.J."/>
            <person name="Young S.L."/>
            <person name="Kuo A."/>
            <person name="Abedin M."/>
            <person name="Chapman J."/>
            <person name="Fairclough S."/>
            <person name="Hellsten U."/>
            <person name="Isogai Y."/>
            <person name="Letunic I."/>
            <person name="Marr M."/>
            <person name="Pincus D."/>
            <person name="Putnam N."/>
            <person name="Rokas A."/>
            <person name="Wright K.J."/>
            <person name="Zuzow R."/>
            <person name="Dirks W."/>
            <person name="Good M."/>
            <person name="Goodstein D."/>
            <person name="Lemons D."/>
            <person name="Li W."/>
            <person name="Lyons J.B."/>
            <person name="Morris A."/>
            <person name="Nichols S."/>
            <person name="Richter D.J."/>
            <person name="Salamov A."/>
            <person name="Bork P."/>
            <person name="Lim W.A."/>
            <person name="Manning G."/>
            <person name="Miller W.T."/>
            <person name="McGinnis W."/>
            <person name="Shapiro H."/>
            <person name="Tjian R."/>
            <person name="Grigoriev I.V."/>
            <person name="Rokhsar D."/>
        </authorList>
    </citation>
    <scope>NUCLEOTIDE SEQUENCE [LARGE SCALE GENOMIC DNA]</scope>
    <source>
        <strain evidence="8">MX1 / ATCC 50154</strain>
    </source>
</reference>
<evidence type="ECO:0000256" key="3">
    <source>
        <dbReference type="ARBA" id="ARBA00022741"/>
    </source>
</evidence>
<comment type="similarity">
    <text evidence="1 5">Belongs to the AAA ATPase family.</text>
</comment>
<dbReference type="Gene3D" id="1.10.8.60">
    <property type="match status" value="2"/>
</dbReference>
<accession>A9UNX3</accession>
<dbReference type="FunCoup" id="A9UNX3">
    <property type="interactions" value="1623"/>
</dbReference>
<proteinExistence type="inferred from homology"/>
<dbReference type="PANTHER" id="PTHR23077:SF171">
    <property type="entry name" value="NUCLEAR VALOSIN-CONTAINING PROTEIN-LIKE"/>
    <property type="match status" value="1"/>
</dbReference>
<evidence type="ECO:0000259" key="6">
    <source>
        <dbReference type="SMART" id="SM00382"/>
    </source>
</evidence>
<dbReference type="AlphaFoldDB" id="A9UNX3"/>
<dbReference type="PROSITE" id="PS00674">
    <property type="entry name" value="AAA"/>
    <property type="match status" value="1"/>
</dbReference>
<dbReference type="GO" id="GO:1990275">
    <property type="term" value="F:preribosome binding"/>
    <property type="evidence" value="ECO:0000318"/>
    <property type="project" value="GO_Central"/>
</dbReference>
<dbReference type="Pfam" id="PF00004">
    <property type="entry name" value="AAA"/>
    <property type="match status" value="2"/>
</dbReference>
<dbReference type="Proteomes" id="UP000001357">
    <property type="component" value="Unassembled WGS sequence"/>
</dbReference>
<dbReference type="FunFam" id="1.10.8.60:FF:000296">
    <property type="entry name" value="P-loop containing nucleoside triphosphate hydrolase protein"/>
    <property type="match status" value="1"/>
</dbReference>
<evidence type="ECO:0000313" key="8">
    <source>
        <dbReference type="Proteomes" id="UP000001357"/>
    </source>
</evidence>
<dbReference type="GO" id="GO:0016887">
    <property type="term" value="F:ATP hydrolysis activity"/>
    <property type="evidence" value="ECO:0000318"/>
    <property type="project" value="GO_Central"/>
</dbReference>
<dbReference type="InParanoid" id="A9UNX3"/>
<dbReference type="SMART" id="SM00382">
    <property type="entry name" value="AAA"/>
    <property type="match status" value="2"/>
</dbReference>
<feature type="domain" description="AAA+ ATPase" evidence="6">
    <location>
        <begin position="270"/>
        <end position="409"/>
    </location>
</feature>
<evidence type="ECO:0000256" key="2">
    <source>
        <dbReference type="ARBA" id="ARBA00022737"/>
    </source>
</evidence>
<dbReference type="GeneID" id="5887789"/>
<dbReference type="InterPro" id="IPR003959">
    <property type="entry name" value="ATPase_AAA_core"/>
</dbReference>
<dbReference type="STRING" id="81824.A9UNX3"/>
<dbReference type="FunFam" id="3.40.50.300:FF:000018">
    <property type="entry name" value="Cell division control 48"/>
    <property type="match status" value="1"/>
</dbReference>
<dbReference type="GO" id="GO:0042254">
    <property type="term" value="P:ribosome biogenesis"/>
    <property type="evidence" value="ECO:0000318"/>
    <property type="project" value="GO_Central"/>
</dbReference>
<dbReference type="GO" id="GO:0005634">
    <property type="term" value="C:nucleus"/>
    <property type="evidence" value="ECO:0000318"/>
    <property type="project" value="GO_Central"/>
</dbReference>
<dbReference type="InterPro" id="IPR041569">
    <property type="entry name" value="AAA_lid_3"/>
</dbReference>
<protein>
    <recommendedName>
        <fullName evidence="6">AAA+ ATPase domain-containing protein</fullName>
    </recommendedName>
</protein>
<dbReference type="SUPFAM" id="SSF52540">
    <property type="entry name" value="P-loop containing nucleoside triphosphate hydrolases"/>
    <property type="match status" value="2"/>
</dbReference>
<keyword evidence="4 5" id="KW-0067">ATP-binding</keyword>
<dbReference type="InterPro" id="IPR003593">
    <property type="entry name" value="AAA+_ATPase"/>
</dbReference>
<evidence type="ECO:0000313" key="7">
    <source>
        <dbReference type="EMBL" id="EDQ92319.1"/>
    </source>
</evidence>
<evidence type="ECO:0000256" key="5">
    <source>
        <dbReference type="RuleBase" id="RU003651"/>
    </source>
</evidence>
<dbReference type="OMA" id="AIANKYC"/>
<dbReference type="RefSeq" id="XP_001742081.1">
    <property type="nucleotide sequence ID" value="XM_001742029.1"/>
</dbReference>
<dbReference type="KEGG" id="mbr:MONBRDRAFT_4780"/>
<evidence type="ECO:0000256" key="1">
    <source>
        <dbReference type="ARBA" id="ARBA00006914"/>
    </source>
</evidence>
<dbReference type="Pfam" id="PF17862">
    <property type="entry name" value="AAA_lid_3"/>
    <property type="match status" value="2"/>
</dbReference>
<keyword evidence="2" id="KW-0677">Repeat</keyword>
<dbReference type="Gene3D" id="3.40.50.300">
    <property type="entry name" value="P-loop containing nucleotide triphosphate hydrolases"/>
    <property type="match status" value="2"/>
</dbReference>
<name>A9UNX3_MONBE</name>
<dbReference type="InterPro" id="IPR050168">
    <property type="entry name" value="AAA_ATPase_domain"/>
</dbReference>
<feature type="domain" description="AAA+ ATPase" evidence="6">
    <location>
        <begin position="26"/>
        <end position="174"/>
    </location>
</feature>
<organism evidence="7 8">
    <name type="scientific">Monosiga brevicollis</name>
    <name type="common">Choanoflagellate</name>
    <dbReference type="NCBI Taxonomy" id="81824"/>
    <lineage>
        <taxon>Eukaryota</taxon>
        <taxon>Choanoflagellata</taxon>
        <taxon>Craspedida</taxon>
        <taxon>Salpingoecidae</taxon>
        <taxon>Monosiga</taxon>
    </lineage>
</organism>
<keyword evidence="8" id="KW-1185">Reference proteome</keyword>
<gene>
    <name evidence="7" type="ORF">MONBRDRAFT_4780</name>
</gene>
<dbReference type="EMBL" id="CH991543">
    <property type="protein sequence ID" value="EDQ92319.1"/>
    <property type="molecule type" value="Genomic_DNA"/>
</dbReference>
<sequence length="550" mass="59964">MDLDIRELVELTFTHPELFQHLGFHPPHGVLLHGPPGCGKTLLARAIAGELQVPMLAVAAPEIVGGTSGDSERSLRNLFRQAREVATQSKRGAILFLDEIDVITPKRETAQREMERRIVAQLLTCLDGLAMHADEDQLYPVMVLGATNRPDSIDPALRRAGRFDREICMSARVHILHVMADKMRLASDVDFQHLATLTPGYVGADLKALVNEAGINARVQPSAKREGFATTPNVTWADVGALDQPRGELEEAIVFPLKNPELCAKLGTRSPPGVLLFGPPGCGKTLLAKALANGCAANFISIKGPELLNKFVGESERAVRQVFQRARTSSPCIVFFDELDALCPRRDDGSSSRVTERLVNQLLTELDGFDTDERRQVFVIGATNRPDMIDPAMLRPGRLEKLVYVDLPNEVARREILQTHLRHVAVADDVNLADVAGDERCQRFTGADLAALCREAGFVALRRVLATSGKGVDAVVDAPTILRSDFDGALGKVQGSVSQADLKKYRATAANIRAGAKPRGAQKSPVARVHTGRAWPARAVKNEIERLSRQ</sequence>
<dbReference type="InterPro" id="IPR003960">
    <property type="entry name" value="ATPase_AAA_CS"/>
</dbReference>
<evidence type="ECO:0000256" key="4">
    <source>
        <dbReference type="ARBA" id="ARBA00022840"/>
    </source>
</evidence>